<proteinExistence type="inferred from homology"/>
<evidence type="ECO:0000256" key="6">
    <source>
        <dbReference type="ARBA" id="ARBA00022840"/>
    </source>
</evidence>
<keyword evidence="8" id="KW-0472">Membrane</keyword>
<dbReference type="PANTHER" id="PTHR43553:SF27">
    <property type="entry name" value="ENERGY-COUPLING FACTOR TRANSPORTER ATP-BINDING PROTEIN ECFA2"/>
    <property type="match status" value="1"/>
</dbReference>
<dbReference type="InterPro" id="IPR050095">
    <property type="entry name" value="ECF_ABC_transporter_ATP-bd"/>
</dbReference>
<dbReference type="InParanoid" id="A0A7L9FJ09"/>
<dbReference type="GO" id="GO:0043190">
    <property type="term" value="C:ATP-binding cassette (ABC) transporter complex"/>
    <property type="evidence" value="ECO:0007669"/>
    <property type="project" value="TreeGrafter"/>
</dbReference>
<dbReference type="Pfam" id="PF00005">
    <property type="entry name" value="ABC_tran"/>
    <property type="match status" value="1"/>
</dbReference>
<dbReference type="PROSITE" id="PS50893">
    <property type="entry name" value="ABC_TRANSPORTER_2"/>
    <property type="match status" value="1"/>
</dbReference>
<evidence type="ECO:0000256" key="4">
    <source>
        <dbReference type="ARBA" id="ARBA00022475"/>
    </source>
</evidence>
<evidence type="ECO:0000313" key="11">
    <source>
        <dbReference type="EMBL" id="QOJ79707.1"/>
    </source>
</evidence>
<dbReference type="FunFam" id="3.40.50.300:FF:000224">
    <property type="entry name" value="Energy-coupling factor transporter ATP-binding protein EcfA"/>
    <property type="match status" value="1"/>
</dbReference>
<dbReference type="PANTHER" id="PTHR43553">
    <property type="entry name" value="HEAVY METAL TRANSPORTER"/>
    <property type="match status" value="1"/>
</dbReference>
<dbReference type="InterPro" id="IPR003439">
    <property type="entry name" value="ABC_transporter-like_ATP-bd"/>
</dbReference>
<dbReference type="RefSeq" id="WP_192819679.1">
    <property type="nucleotide sequence ID" value="NZ_CP062310.1"/>
</dbReference>
<dbReference type="GO" id="GO:0005524">
    <property type="term" value="F:ATP binding"/>
    <property type="evidence" value="ECO:0007669"/>
    <property type="project" value="UniProtKB-KW"/>
</dbReference>
<dbReference type="InterPro" id="IPR027417">
    <property type="entry name" value="P-loop_NTPase"/>
</dbReference>
<keyword evidence="5" id="KW-0547">Nucleotide-binding</keyword>
<dbReference type="GeneID" id="59149117"/>
<evidence type="ECO:0000256" key="8">
    <source>
        <dbReference type="ARBA" id="ARBA00023136"/>
    </source>
</evidence>
<evidence type="ECO:0000256" key="7">
    <source>
        <dbReference type="ARBA" id="ARBA00022967"/>
    </source>
</evidence>
<feature type="domain" description="ABC transporter" evidence="10">
    <location>
        <begin position="3"/>
        <end position="243"/>
    </location>
</feature>
<dbReference type="CDD" id="cd03225">
    <property type="entry name" value="ABC_cobalt_CbiO_domain1"/>
    <property type="match status" value="1"/>
</dbReference>
<evidence type="ECO:0000256" key="9">
    <source>
        <dbReference type="ARBA" id="ARBA00025157"/>
    </source>
</evidence>
<dbReference type="InterPro" id="IPR015856">
    <property type="entry name" value="ABC_transpr_CbiO/EcfA_su"/>
</dbReference>
<comment type="similarity">
    <text evidence="2">Belongs to the ABC transporter superfamily.</text>
</comment>
<dbReference type="EMBL" id="CP062310">
    <property type="protein sequence ID" value="QOJ79707.1"/>
    <property type="molecule type" value="Genomic_DNA"/>
</dbReference>
<dbReference type="GO" id="GO:0016887">
    <property type="term" value="F:ATP hydrolysis activity"/>
    <property type="evidence" value="ECO:0007669"/>
    <property type="project" value="InterPro"/>
</dbReference>
<gene>
    <name evidence="11" type="ORF">IG193_04435</name>
</gene>
<protein>
    <submittedName>
        <fullName evidence="11">ABC transporter ATP-binding protein</fullName>
    </submittedName>
</protein>
<keyword evidence="7" id="KW-1278">Translocase</keyword>
<evidence type="ECO:0000313" key="12">
    <source>
        <dbReference type="Proteomes" id="UP000594121"/>
    </source>
</evidence>
<comment type="subcellular location">
    <subcellularLocation>
        <location evidence="1">Cell membrane</location>
        <topology evidence="1">Peripheral membrane protein</topology>
    </subcellularLocation>
</comment>
<evidence type="ECO:0000259" key="10">
    <source>
        <dbReference type="PROSITE" id="PS50893"/>
    </source>
</evidence>
<keyword evidence="3" id="KW-0813">Transport</keyword>
<sequence length="289" mass="32317">MLLELGNVYYRYPDSEDWVLKNINLVADRGEFILLLGPSGCGKSTLARIINGLIPNFYGGELKGHVSVKGLDPRRTPTHVLAGHVGFVFQNPENQLFFTSVEREIAFGLENAGYSPEEIHKRVENALREYGLWELRDKSPFELSGGQQQKVALASVMVLEPEILVLDEPTANLDPLTALKVLGIVRRTTLKQRVLALVIEHRLEVAMPFADRVVIMSDGEIVFDGEPLEGVRKYGHITGKPFIVKFIERLEDLGVRLNTKTLSPEHVAIEALKKLRELCNGRRGDGARN</sequence>
<dbReference type="GO" id="GO:0042626">
    <property type="term" value="F:ATPase-coupled transmembrane transporter activity"/>
    <property type="evidence" value="ECO:0007669"/>
    <property type="project" value="TreeGrafter"/>
</dbReference>
<dbReference type="AlphaFoldDB" id="A0A7L9FJ09"/>
<dbReference type="Gene3D" id="3.40.50.300">
    <property type="entry name" value="P-loop containing nucleotide triphosphate hydrolases"/>
    <property type="match status" value="1"/>
</dbReference>
<accession>A0A7L9FJ09</accession>
<organism evidence="11 12">
    <name type="scientific">Infirmifilum lucidum</name>
    <dbReference type="NCBI Taxonomy" id="2776706"/>
    <lineage>
        <taxon>Archaea</taxon>
        <taxon>Thermoproteota</taxon>
        <taxon>Thermoprotei</taxon>
        <taxon>Thermofilales</taxon>
        <taxon>Thermofilaceae</taxon>
        <taxon>Infirmifilum</taxon>
    </lineage>
</organism>
<comment type="function">
    <text evidence="9">Probably part of an ABC transporter complex. Responsible for energy coupling to the transport system.</text>
</comment>
<dbReference type="InterPro" id="IPR017871">
    <property type="entry name" value="ABC_transporter-like_CS"/>
</dbReference>
<dbReference type="SMART" id="SM00382">
    <property type="entry name" value="AAA"/>
    <property type="match status" value="1"/>
</dbReference>
<name>A0A7L9FJ09_9CREN</name>
<keyword evidence="6 11" id="KW-0067">ATP-binding</keyword>
<dbReference type="KEGG" id="thel:IG193_04435"/>
<dbReference type="InterPro" id="IPR003593">
    <property type="entry name" value="AAA+_ATPase"/>
</dbReference>
<dbReference type="PROSITE" id="PS00211">
    <property type="entry name" value="ABC_TRANSPORTER_1"/>
    <property type="match status" value="1"/>
</dbReference>
<evidence type="ECO:0000256" key="5">
    <source>
        <dbReference type="ARBA" id="ARBA00022741"/>
    </source>
</evidence>
<evidence type="ECO:0000256" key="1">
    <source>
        <dbReference type="ARBA" id="ARBA00004202"/>
    </source>
</evidence>
<dbReference type="Proteomes" id="UP000594121">
    <property type="component" value="Chromosome"/>
</dbReference>
<evidence type="ECO:0000256" key="3">
    <source>
        <dbReference type="ARBA" id="ARBA00022448"/>
    </source>
</evidence>
<dbReference type="SUPFAM" id="SSF52540">
    <property type="entry name" value="P-loop containing nucleoside triphosphate hydrolases"/>
    <property type="match status" value="1"/>
</dbReference>
<reference evidence="11 12" key="1">
    <citation type="submission" date="2020-10" db="EMBL/GenBank/DDBJ databases">
        <title>Thermofilum lucidum 3507LT sp. nov. a novel member of Thermofilaceae family isolated from Chile hot spring, and proposal of description order Thermofilales.</title>
        <authorList>
            <person name="Zayulina K.S."/>
            <person name="Elcheninov A.G."/>
            <person name="Toshchakov S.V."/>
            <person name="Kublanov I.V."/>
        </authorList>
    </citation>
    <scope>NUCLEOTIDE SEQUENCE [LARGE SCALE GENOMIC DNA]</scope>
    <source>
        <strain evidence="11 12">3507LT</strain>
    </source>
</reference>
<keyword evidence="4" id="KW-1003">Cell membrane</keyword>
<evidence type="ECO:0000256" key="2">
    <source>
        <dbReference type="ARBA" id="ARBA00005417"/>
    </source>
</evidence>
<keyword evidence="12" id="KW-1185">Reference proteome</keyword>